<proteinExistence type="inferred from homology"/>
<dbReference type="InterPro" id="IPR036165">
    <property type="entry name" value="YefM-like_sf"/>
</dbReference>
<dbReference type="InterPro" id="IPR005368">
    <property type="entry name" value="UPF0175"/>
</dbReference>
<evidence type="ECO:0000313" key="3">
    <source>
        <dbReference type="Proteomes" id="UP000192491"/>
    </source>
</evidence>
<dbReference type="EMBL" id="MTEJ01000380">
    <property type="protein sequence ID" value="OQX03797.1"/>
    <property type="molecule type" value="Genomic_DNA"/>
</dbReference>
<dbReference type="Pfam" id="PF03683">
    <property type="entry name" value="UPF0175"/>
    <property type="match status" value="1"/>
</dbReference>
<protein>
    <submittedName>
        <fullName evidence="2">Prevent-host-death family protein</fullName>
    </submittedName>
</protein>
<gene>
    <name evidence="2" type="ORF">BWK73_38370</name>
</gene>
<reference evidence="2 3" key="1">
    <citation type="submission" date="2017-01" db="EMBL/GenBank/DDBJ databases">
        <title>Novel large sulfur bacteria in the metagenomes of groundwater-fed chemosynthetic microbial mats in the Lake Huron basin.</title>
        <authorList>
            <person name="Sharrar A.M."/>
            <person name="Flood B.E."/>
            <person name="Bailey J.V."/>
            <person name="Jones D.S."/>
            <person name="Biddanda B."/>
            <person name="Ruberg S.A."/>
            <person name="Marcus D.N."/>
            <person name="Dick G.J."/>
        </authorList>
    </citation>
    <scope>NUCLEOTIDE SEQUENCE [LARGE SCALE GENOMIC DNA]</scope>
    <source>
        <strain evidence="2">A8</strain>
    </source>
</reference>
<evidence type="ECO:0000313" key="2">
    <source>
        <dbReference type="EMBL" id="OQX03797.1"/>
    </source>
</evidence>
<dbReference type="Proteomes" id="UP000192491">
    <property type="component" value="Unassembled WGS sequence"/>
</dbReference>
<organism evidence="2 3">
    <name type="scientific">Thiothrix lacustris</name>
    <dbReference type="NCBI Taxonomy" id="525917"/>
    <lineage>
        <taxon>Bacteria</taxon>
        <taxon>Pseudomonadati</taxon>
        <taxon>Pseudomonadota</taxon>
        <taxon>Gammaproteobacteria</taxon>
        <taxon>Thiotrichales</taxon>
        <taxon>Thiotrichaceae</taxon>
        <taxon>Thiothrix</taxon>
    </lineage>
</organism>
<accession>A0A1Y1QEK2</accession>
<dbReference type="AlphaFoldDB" id="A0A1Y1QEK2"/>
<comment type="caution">
    <text evidence="2">The sequence shown here is derived from an EMBL/GenBank/DDBJ whole genome shotgun (WGS) entry which is preliminary data.</text>
</comment>
<name>A0A1Y1QEK2_9GAMM</name>
<comment type="similarity">
    <text evidence="1">Belongs to the phD/YefM antitoxin family.</text>
</comment>
<evidence type="ECO:0000256" key="1">
    <source>
        <dbReference type="ARBA" id="ARBA00009981"/>
    </source>
</evidence>
<sequence length="108" mass="11787">MQTFSIRDLRERSGELSREAEAGRLSLITKRGAPILVALPFTDAVLGKGVQLAMAEYLFKEGILSLGKAAKVAGMPYVLFTEHLSRAGIPVVDYPPEELEDELRVASL</sequence>
<dbReference type="SUPFAM" id="SSF143120">
    <property type="entry name" value="YefM-like"/>
    <property type="match status" value="1"/>
</dbReference>